<reference evidence="1 2" key="1">
    <citation type="submission" date="2020-04" db="EMBL/GenBank/DDBJ databases">
        <title>Molecular characterization of pseudomonads from Agaricus bisporus reveal novel blotch 2 pathogens in Western Europe.</title>
        <authorList>
            <person name="Taparia T."/>
            <person name="Krijger M."/>
            <person name="Haynes E."/>
            <person name="Elpinstone J.G."/>
            <person name="Noble R."/>
            <person name="Van Der Wolf J."/>
        </authorList>
    </citation>
    <scope>NUCLEOTIDE SEQUENCE [LARGE SCALE GENOMIC DNA]</scope>
    <source>
        <strain evidence="1 2">P7765</strain>
    </source>
</reference>
<accession>A0A7Y7ZHC5</accession>
<dbReference type="RefSeq" id="WP_177011192.1">
    <property type="nucleotide sequence ID" value="NZ_JACARV010000107.1"/>
</dbReference>
<proteinExistence type="predicted"/>
<evidence type="ECO:0000313" key="1">
    <source>
        <dbReference type="EMBL" id="NWC83829.1"/>
    </source>
</evidence>
<comment type="caution">
    <text evidence="1">The sequence shown here is derived from an EMBL/GenBank/DDBJ whole genome shotgun (WGS) entry which is preliminary data.</text>
</comment>
<name>A0A7Y7ZHC5_PSEPU</name>
<dbReference type="EMBL" id="JACARV010000107">
    <property type="protein sequence ID" value="NWC83829.1"/>
    <property type="molecule type" value="Genomic_DNA"/>
</dbReference>
<sequence>MNDAHSDQELSGPIKGCLKEVLIAARAAPGIYFAPIVGAFLGVATQWKKLRPTLDKPKLA</sequence>
<gene>
    <name evidence="1" type="ORF">HX798_26610</name>
</gene>
<dbReference type="AlphaFoldDB" id="A0A7Y7ZHC5"/>
<protein>
    <submittedName>
        <fullName evidence="1">Uncharacterized protein</fullName>
    </submittedName>
</protein>
<organism evidence="1 2">
    <name type="scientific">Pseudomonas putida</name>
    <name type="common">Arthrobacter siderocapsulatus</name>
    <dbReference type="NCBI Taxonomy" id="303"/>
    <lineage>
        <taxon>Bacteria</taxon>
        <taxon>Pseudomonadati</taxon>
        <taxon>Pseudomonadota</taxon>
        <taxon>Gammaproteobacteria</taxon>
        <taxon>Pseudomonadales</taxon>
        <taxon>Pseudomonadaceae</taxon>
        <taxon>Pseudomonas</taxon>
    </lineage>
</organism>
<evidence type="ECO:0000313" key="2">
    <source>
        <dbReference type="Proteomes" id="UP000542695"/>
    </source>
</evidence>
<dbReference type="Proteomes" id="UP000542695">
    <property type="component" value="Unassembled WGS sequence"/>
</dbReference>